<keyword evidence="3" id="KW-1185">Reference proteome</keyword>
<reference evidence="2 3" key="1">
    <citation type="submission" date="2021-12" db="EMBL/GenBank/DDBJ databases">
        <title>Discovery of the Pendulisporaceae a myxobacterial family with distinct sporulation behavior and unique specialized metabolism.</title>
        <authorList>
            <person name="Garcia R."/>
            <person name="Popoff A."/>
            <person name="Bader C.D."/>
            <person name="Loehr J."/>
            <person name="Walesch S."/>
            <person name="Walt C."/>
            <person name="Boldt J."/>
            <person name="Bunk B."/>
            <person name="Haeckl F.J.F.P.J."/>
            <person name="Gunesch A.P."/>
            <person name="Birkelbach J."/>
            <person name="Nuebel U."/>
            <person name="Pietschmann T."/>
            <person name="Bach T."/>
            <person name="Mueller R."/>
        </authorList>
    </citation>
    <scope>NUCLEOTIDE SEQUENCE [LARGE SCALE GENOMIC DNA]</scope>
    <source>
        <strain evidence="2 3">MSr12523</strain>
    </source>
</reference>
<accession>A0ABZ2JYI3</accession>
<dbReference type="InterPro" id="IPR025789">
    <property type="entry name" value="DOT1_dom"/>
</dbReference>
<dbReference type="Gene3D" id="3.40.50.150">
    <property type="entry name" value="Vaccinia Virus protein VP39"/>
    <property type="match status" value="1"/>
</dbReference>
<dbReference type="Proteomes" id="UP001379533">
    <property type="component" value="Chromosome"/>
</dbReference>
<dbReference type="Pfam" id="PF08123">
    <property type="entry name" value="DOT1"/>
    <property type="match status" value="1"/>
</dbReference>
<organism evidence="2 3">
    <name type="scientific">Pendulispora brunnea</name>
    <dbReference type="NCBI Taxonomy" id="2905690"/>
    <lineage>
        <taxon>Bacteria</taxon>
        <taxon>Pseudomonadati</taxon>
        <taxon>Myxococcota</taxon>
        <taxon>Myxococcia</taxon>
        <taxon>Myxococcales</taxon>
        <taxon>Sorangiineae</taxon>
        <taxon>Pendulisporaceae</taxon>
        <taxon>Pendulispora</taxon>
    </lineage>
</organism>
<name>A0ABZ2JYI3_9BACT</name>
<dbReference type="RefSeq" id="WP_394842164.1">
    <property type="nucleotide sequence ID" value="NZ_CP089982.1"/>
</dbReference>
<evidence type="ECO:0000313" key="2">
    <source>
        <dbReference type="EMBL" id="WXA91544.1"/>
    </source>
</evidence>
<dbReference type="SUPFAM" id="SSF53335">
    <property type="entry name" value="S-adenosyl-L-methionine-dependent methyltransferases"/>
    <property type="match status" value="1"/>
</dbReference>
<dbReference type="InterPro" id="IPR029063">
    <property type="entry name" value="SAM-dependent_MTases_sf"/>
</dbReference>
<feature type="domain" description="DOT1" evidence="1">
    <location>
        <begin position="70"/>
        <end position="124"/>
    </location>
</feature>
<evidence type="ECO:0000313" key="3">
    <source>
        <dbReference type="Proteomes" id="UP001379533"/>
    </source>
</evidence>
<protein>
    <recommendedName>
        <fullName evidence="1">DOT1 domain-containing protein</fullName>
    </recommendedName>
</protein>
<sequence length="223" mass="24126">MDESLRESAERIRSRIEHETHDPAEFRASLLSVPPTARDAWVDEVFGLHELPEDGPDLPRGCVPYIPCSVDVLLRMVEQAGVCHSDVFVDIGSGLGRAAAFVHLLTGAGAMGVEIQSKLVGAARALAARLLLSRVACVQGDAAELTGLITRGSVFFLYCPFSGERLAKVLAALESIARTRTIRVCCVDLTLPPCPWLALEPPRSPDVAIYRSTLVEKAPRARD</sequence>
<proteinExistence type="predicted"/>
<dbReference type="EMBL" id="CP089982">
    <property type="protein sequence ID" value="WXA91544.1"/>
    <property type="molecule type" value="Genomic_DNA"/>
</dbReference>
<evidence type="ECO:0000259" key="1">
    <source>
        <dbReference type="Pfam" id="PF08123"/>
    </source>
</evidence>
<gene>
    <name evidence="2" type="ORF">LZC95_34435</name>
</gene>